<reference evidence="1" key="2">
    <citation type="journal article" date="2015" name="Data Brief">
        <title>Shoot transcriptome of the giant reed, Arundo donax.</title>
        <authorList>
            <person name="Barrero R.A."/>
            <person name="Guerrero F.D."/>
            <person name="Moolhuijzen P."/>
            <person name="Goolsby J.A."/>
            <person name="Tidwell J."/>
            <person name="Bellgard S.E."/>
            <person name="Bellgard M.I."/>
        </authorList>
    </citation>
    <scope>NUCLEOTIDE SEQUENCE</scope>
    <source>
        <tissue evidence="1">Shoot tissue taken approximately 20 cm above the soil surface</tissue>
    </source>
</reference>
<organism evidence="1">
    <name type="scientific">Arundo donax</name>
    <name type="common">Giant reed</name>
    <name type="synonym">Donax arundinaceus</name>
    <dbReference type="NCBI Taxonomy" id="35708"/>
    <lineage>
        <taxon>Eukaryota</taxon>
        <taxon>Viridiplantae</taxon>
        <taxon>Streptophyta</taxon>
        <taxon>Embryophyta</taxon>
        <taxon>Tracheophyta</taxon>
        <taxon>Spermatophyta</taxon>
        <taxon>Magnoliopsida</taxon>
        <taxon>Liliopsida</taxon>
        <taxon>Poales</taxon>
        <taxon>Poaceae</taxon>
        <taxon>PACMAD clade</taxon>
        <taxon>Arundinoideae</taxon>
        <taxon>Arundineae</taxon>
        <taxon>Arundo</taxon>
    </lineage>
</organism>
<accession>A0A0A9ERS3</accession>
<reference evidence="1" key="1">
    <citation type="submission" date="2014-09" db="EMBL/GenBank/DDBJ databases">
        <authorList>
            <person name="Magalhaes I.L.F."/>
            <person name="Oliveira U."/>
            <person name="Santos F.R."/>
            <person name="Vidigal T.H.D.A."/>
            <person name="Brescovit A.D."/>
            <person name="Santos A.J."/>
        </authorList>
    </citation>
    <scope>NUCLEOTIDE SEQUENCE</scope>
    <source>
        <tissue evidence="1">Shoot tissue taken approximately 20 cm above the soil surface</tissue>
    </source>
</reference>
<dbReference type="EMBL" id="GBRH01195089">
    <property type="protein sequence ID" value="JAE02807.1"/>
    <property type="molecule type" value="Transcribed_RNA"/>
</dbReference>
<evidence type="ECO:0000313" key="1">
    <source>
        <dbReference type="EMBL" id="JAE02807.1"/>
    </source>
</evidence>
<dbReference type="AlphaFoldDB" id="A0A0A9ERS3"/>
<protein>
    <submittedName>
        <fullName evidence="1">Uncharacterized protein</fullName>
    </submittedName>
</protein>
<sequence>MTRTATIQHYFPNSPLSFLSTKYFHNLRQGGFTHLCTETYIAYAKKADAIRGCRILSIRQRPSKCELGCALETPSVHSFCCILMRKSISSGLLPTKILQQ</sequence>
<proteinExistence type="predicted"/>
<name>A0A0A9ERS3_ARUDO</name>